<evidence type="ECO:0000313" key="2">
    <source>
        <dbReference type="RefSeq" id="XP_034108819.1"/>
    </source>
</evidence>
<name>A0A6P8X7B2_DROAB</name>
<dbReference type="RefSeq" id="XP_051861125.1">
    <property type="nucleotide sequence ID" value="XM_052005165.1"/>
</dbReference>
<gene>
    <name evidence="2 3" type="primary">LOC117570981</name>
</gene>
<reference evidence="2 3" key="1">
    <citation type="submission" date="2025-04" db="UniProtKB">
        <authorList>
            <consortium name="RefSeq"/>
        </authorList>
    </citation>
    <scope>IDENTIFICATION</scope>
    <source>
        <strain evidence="2 3">15112-1751.03</strain>
        <tissue evidence="2 3">Whole Adult</tissue>
    </source>
</reference>
<protein>
    <submittedName>
        <fullName evidence="2 3">Uncharacterized protein LOC117570981</fullName>
    </submittedName>
</protein>
<accession>A0A6P8X7B2</accession>
<dbReference type="OrthoDB" id="7864837at2759"/>
<evidence type="ECO:0000313" key="3">
    <source>
        <dbReference type="RefSeq" id="XP_051861125.1"/>
    </source>
</evidence>
<dbReference type="GeneID" id="117570981"/>
<proteinExistence type="predicted"/>
<keyword evidence="1" id="KW-1185">Reference proteome</keyword>
<dbReference type="RefSeq" id="XP_034108819.1">
    <property type="nucleotide sequence ID" value="XM_034252928.2"/>
</dbReference>
<organism evidence="1 2">
    <name type="scientific">Drosophila albomicans</name>
    <name type="common">Fruit fly</name>
    <dbReference type="NCBI Taxonomy" id="7291"/>
    <lineage>
        <taxon>Eukaryota</taxon>
        <taxon>Metazoa</taxon>
        <taxon>Ecdysozoa</taxon>
        <taxon>Arthropoda</taxon>
        <taxon>Hexapoda</taxon>
        <taxon>Insecta</taxon>
        <taxon>Pterygota</taxon>
        <taxon>Neoptera</taxon>
        <taxon>Endopterygota</taxon>
        <taxon>Diptera</taxon>
        <taxon>Brachycera</taxon>
        <taxon>Muscomorpha</taxon>
        <taxon>Ephydroidea</taxon>
        <taxon>Drosophilidae</taxon>
        <taxon>Drosophila</taxon>
    </lineage>
</organism>
<dbReference type="Proteomes" id="UP000515160">
    <property type="component" value="Chromosome 3"/>
</dbReference>
<evidence type="ECO:0000313" key="1">
    <source>
        <dbReference type="Proteomes" id="UP000515160"/>
    </source>
</evidence>
<dbReference type="AlphaFoldDB" id="A0A6P8X7B2"/>
<sequence>MPTYRKLLSFTSYGNTQLCQTSKNQTDNIMESVNTEHDKDSSAAMSAVTSKTKVLAIGDSEESSTDNKRISKYDRYNFQEDFKSHLGYLLVGTRSPIDVIDDWDIVWRFGASVQEKSNHVRRYSFHCVKGNASPPGILISGPALCGSEVMDVVRKQLKEENWVSDNAIETPFKTHYSKKYYHCDQYIQHVVSVALNSQCNRLFQYLLHLHRNYVKNKKQ</sequence>